<dbReference type="Bgee" id="WBGene00022877">
    <property type="expression patterns" value="Expressed in adult organism"/>
</dbReference>
<dbReference type="InParanoid" id="D9N120"/>
<dbReference type="SUPFAM" id="SSF101690">
    <property type="entry name" value="PAZ domain"/>
    <property type="match status" value="1"/>
</dbReference>
<dbReference type="OMA" id="ANDACIN"/>
<proteinExistence type="inferred from homology"/>
<dbReference type="InterPro" id="IPR012337">
    <property type="entry name" value="RNaseH-like_sf"/>
</dbReference>
<dbReference type="Pfam" id="PF02170">
    <property type="entry name" value="PAZ"/>
    <property type="match status" value="1"/>
</dbReference>
<dbReference type="GO" id="GO:0035194">
    <property type="term" value="P:regulatory ncRNA-mediated post-transcriptional gene silencing"/>
    <property type="evidence" value="ECO:0000318"/>
    <property type="project" value="GO_Central"/>
</dbReference>
<dbReference type="HOGENOM" id="CLU_310185_0_0_1"/>
<sequence>MNTGVVLLDQNDQKLYQTTANDACINRLKELNVESGAKIYTTPTEPGTLGKQVDVGTNIFGVEVTKETTVHRFVVHAKADLTSTKEVTFTKKGKEDFVVLDRREKCCNLFFNAVEKNPDFFKMKDGNHIVYDGQSTLYTTINLFSELDCNQTKSKVFQINGADTGNDELKTLPCISLEIHAPRDNSITISAKILGERTADQNIEVNNREYTQFLELALNQHCTRETKRFGCFEHGKVYFLNATEEGFDQRDCVDVGDGKALYPGLKKTIQFIEGPFGRGQNNPSLVIDGMKAAFHKEQTVIQKLFEITGQDPSNGLSSMAREKATPVIKGLDCYSMYTSRKRHLRIVGIFHESATGTRFELPDGKTCSIAEYFRDKYSINLQYPKANLVVCKDRGNNNYFPAELMTISKNQRATIPQQTQSQKTTKECAVLPDVRQRIIIKGKTAVNITAENELLNALGIKVYSEPLKVSLKELGYQRSTVKSELGKWRPPPGSFVKPAAFQDLWALYAVGNQNSRFSVSDLSQFTGMFIDACKKRGMIIKPPSETSLCHMDNIISLLENAAASKCKFAFVITDDSITHLHKKYKALEQKSMMVIQDMKISKANSVVKDGKRLTLENVINKTNMKLGGLNYTVSDAKKSMTDEQLIIGVGVSAPPAGTKYMMDNKGHLNPQIIGFASNAVANHEFVGDFVLAPSGQDTMASIEDVLKSSIDLFEMNRNTLPKRIIIYRSGASDGSHASILAYEIPLARATIQGYSKDINLIYIIVTKEHSYRFFRDQLRSGGKATEMNIPPGIVLDSAVTNPACKQFFLNGHTTLQGTAKTPLYTILADDCNAPMDRLEELTYTLCHHHQIVALSTSIPTPLYVANEYAKRGRDLWAHGPNEANEYHEEHLKELSKQLGYKNTVFNKTRINA</sequence>
<evidence type="ECO:0000313" key="7">
    <source>
        <dbReference type="WormBase" id="ZK1248.7"/>
    </source>
</evidence>
<keyword evidence="6" id="KW-1185">Reference proteome</keyword>
<dbReference type="AGR" id="WB:WBGene00022877"/>
<dbReference type="InterPro" id="IPR036085">
    <property type="entry name" value="PAZ_dom_sf"/>
</dbReference>
<feature type="domain" description="Piwi" evidence="4">
    <location>
        <begin position="604"/>
        <end position="877"/>
    </location>
</feature>
<protein>
    <submittedName>
        <fullName evidence="5">Piwi-like protein</fullName>
    </submittedName>
</protein>
<dbReference type="PhylomeDB" id="D9N120"/>
<dbReference type="STRING" id="6239.ZK1248.7.1"/>
<dbReference type="InterPro" id="IPR003165">
    <property type="entry name" value="Piwi"/>
</dbReference>
<evidence type="ECO:0000256" key="2">
    <source>
        <dbReference type="RuleBase" id="RU361178"/>
    </source>
</evidence>
<dbReference type="GO" id="GO:0016442">
    <property type="term" value="C:RISC complex"/>
    <property type="evidence" value="ECO:0000318"/>
    <property type="project" value="GO_Central"/>
</dbReference>
<evidence type="ECO:0000259" key="3">
    <source>
        <dbReference type="PROSITE" id="PS50821"/>
    </source>
</evidence>
<dbReference type="PeptideAtlas" id="D9N120"/>
<dbReference type="WormBase" id="ZK1248.7">
    <property type="protein sequence ID" value="CE48028"/>
    <property type="gene ID" value="WBGene00022877"/>
    <property type="gene designation" value="wago-5"/>
</dbReference>
<accession>D9N120</accession>
<dbReference type="SUPFAM" id="SSF53098">
    <property type="entry name" value="Ribonuclease H-like"/>
    <property type="match status" value="1"/>
</dbReference>
<dbReference type="FunFam" id="2.170.260.10:FF:000008">
    <property type="entry name" value="Protein argonaute 7"/>
    <property type="match status" value="1"/>
</dbReference>
<dbReference type="SMART" id="SM00950">
    <property type="entry name" value="Piwi"/>
    <property type="match status" value="1"/>
</dbReference>
<dbReference type="InterPro" id="IPR036397">
    <property type="entry name" value="RNaseH_sf"/>
</dbReference>
<dbReference type="PaxDb" id="6239-ZK1248.7"/>
<dbReference type="Reactome" id="R-CEL-426486">
    <property type="pathway name" value="Small interfering RNA (siRNA) biogenesis"/>
</dbReference>
<reference evidence="5 6" key="1">
    <citation type="journal article" date="1998" name="Science">
        <title>Genome sequence of the nematode C. elegans: a platform for investigating biology.</title>
        <authorList>
            <consortium name="The C. elegans sequencing consortium"/>
            <person name="Sulson J.E."/>
            <person name="Waterston R."/>
        </authorList>
    </citation>
    <scope>NUCLEOTIDE SEQUENCE [LARGE SCALE GENOMIC DNA]</scope>
    <source>
        <strain evidence="5 6">Bristol N2</strain>
    </source>
</reference>
<dbReference type="Pfam" id="PF02171">
    <property type="entry name" value="Piwi"/>
    <property type="match status" value="1"/>
</dbReference>
<dbReference type="CTD" id="191545"/>
<dbReference type="EMBL" id="BX284602">
    <property type="protein sequence ID" value="CCD72518.2"/>
    <property type="molecule type" value="Genomic_DNA"/>
</dbReference>
<comment type="similarity">
    <text evidence="2">Belongs to the argonaute family.</text>
</comment>
<dbReference type="PANTHER" id="PTHR22891">
    <property type="entry name" value="EUKARYOTIC TRANSLATION INITIATION FACTOR 2C"/>
    <property type="match status" value="1"/>
</dbReference>
<dbReference type="eggNOG" id="KOG1041">
    <property type="taxonomic scope" value="Eukaryota"/>
</dbReference>
<evidence type="ECO:0000256" key="1">
    <source>
        <dbReference type="ARBA" id="ARBA00023158"/>
    </source>
</evidence>
<gene>
    <name evidence="5 7" type="primary">wago-5</name>
    <name evidence="5" type="ORF">CELE_ZK1248.7</name>
    <name evidence="7" type="ORF">ZK1248.7</name>
</gene>
<dbReference type="InterPro" id="IPR003100">
    <property type="entry name" value="PAZ_dom"/>
</dbReference>
<dbReference type="GO" id="GO:0003727">
    <property type="term" value="F:single-stranded RNA binding"/>
    <property type="evidence" value="ECO:0000318"/>
    <property type="project" value="GO_Central"/>
</dbReference>
<dbReference type="Reactome" id="R-CEL-203927">
    <property type="pathway name" value="MicroRNA (miRNA) biogenesis"/>
</dbReference>
<dbReference type="GO" id="GO:0004521">
    <property type="term" value="F:RNA endonuclease activity"/>
    <property type="evidence" value="ECO:0000318"/>
    <property type="project" value="GO_Central"/>
</dbReference>
<organism evidence="5 6">
    <name type="scientific">Caenorhabditis elegans</name>
    <dbReference type="NCBI Taxonomy" id="6239"/>
    <lineage>
        <taxon>Eukaryota</taxon>
        <taxon>Metazoa</taxon>
        <taxon>Ecdysozoa</taxon>
        <taxon>Nematoda</taxon>
        <taxon>Chromadorea</taxon>
        <taxon>Rhabditida</taxon>
        <taxon>Rhabditina</taxon>
        <taxon>Rhabditomorpha</taxon>
        <taxon>Rhabditoidea</taxon>
        <taxon>Rhabditidae</taxon>
        <taxon>Peloderinae</taxon>
        <taxon>Caenorhabditis</taxon>
    </lineage>
</organism>
<dbReference type="CDD" id="cd02846">
    <property type="entry name" value="PAZ_argonaute_like"/>
    <property type="match status" value="1"/>
</dbReference>
<dbReference type="GO" id="GO:0005737">
    <property type="term" value="C:cytoplasm"/>
    <property type="evidence" value="ECO:0000318"/>
    <property type="project" value="GO_Central"/>
</dbReference>
<dbReference type="AlphaFoldDB" id="D9N120"/>
<dbReference type="KEGG" id="cel:CELE_ZK1248.7"/>
<evidence type="ECO:0000313" key="5">
    <source>
        <dbReference type="EMBL" id="CCD72518.2"/>
    </source>
</evidence>
<dbReference type="GO" id="GO:0035198">
    <property type="term" value="F:miRNA binding"/>
    <property type="evidence" value="ECO:0000318"/>
    <property type="project" value="GO_Central"/>
</dbReference>
<keyword evidence="1" id="KW-0943">RNA-mediated gene silencing</keyword>
<dbReference type="Proteomes" id="UP000001940">
    <property type="component" value="Chromosome II"/>
</dbReference>
<dbReference type="GO" id="GO:0005634">
    <property type="term" value="C:nucleus"/>
    <property type="evidence" value="ECO:0000318"/>
    <property type="project" value="GO_Central"/>
</dbReference>
<name>D9N120_CAEEL</name>
<dbReference type="PROSITE" id="PS50821">
    <property type="entry name" value="PAZ"/>
    <property type="match status" value="1"/>
</dbReference>
<dbReference type="Reactome" id="R-CEL-5578749">
    <property type="pathway name" value="Transcriptional regulation by small RNAs"/>
</dbReference>
<dbReference type="GO" id="GO:0036464">
    <property type="term" value="C:cytoplasmic ribonucleoprotein granule"/>
    <property type="evidence" value="ECO:0000318"/>
    <property type="project" value="GO_Central"/>
</dbReference>
<dbReference type="FunCoup" id="D9N120">
    <property type="interactions" value="3"/>
</dbReference>
<dbReference type="SMART" id="SM00949">
    <property type="entry name" value="PAZ"/>
    <property type="match status" value="1"/>
</dbReference>
<feature type="domain" description="PAZ" evidence="3">
    <location>
        <begin position="299"/>
        <end position="409"/>
    </location>
</feature>
<dbReference type="OrthoDB" id="9981668at2759"/>
<dbReference type="RefSeq" id="NP_495151.3">
    <property type="nucleotide sequence ID" value="NM_062750.3"/>
</dbReference>
<dbReference type="Gene3D" id="3.30.420.10">
    <property type="entry name" value="Ribonuclease H-like superfamily/Ribonuclease H"/>
    <property type="match status" value="1"/>
</dbReference>
<dbReference type="Gene3D" id="2.170.260.10">
    <property type="entry name" value="paz domain"/>
    <property type="match status" value="1"/>
</dbReference>
<evidence type="ECO:0000259" key="4">
    <source>
        <dbReference type="PROSITE" id="PS50822"/>
    </source>
</evidence>
<dbReference type="GeneID" id="191545"/>
<evidence type="ECO:0000313" key="6">
    <source>
        <dbReference type="Proteomes" id="UP000001940"/>
    </source>
</evidence>
<dbReference type="SMR" id="D9N120"/>
<dbReference type="Gene3D" id="3.40.50.2300">
    <property type="match status" value="1"/>
</dbReference>
<dbReference type="PROSITE" id="PS50822">
    <property type="entry name" value="PIWI"/>
    <property type="match status" value="1"/>
</dbReference>